<dbReference type="SUPFAM" id="SSF56672">
    <property type="entry name" value="DNA/RNA polymerases"/>
    <property type="match status" value="1"/>
</dbReference>
<dbReference type="AlphaFoldDB" id="A0A4Q2K0U8"/>
<reference evidence="2 3" key="1">
    <citation type="submission" date="2019-01" db="EMBL/GenBank/DDBJ databases">
        <title>Senegalimassilia sp. nov. KGMB04484 isolated human feces.</title>
        <authorList>
            <person name="Han K.-I."/>
            <person name="Kim J.-S."/>
            <person name="Lee K.C."/>
            <person name="Suh M.K."/>
            <person name="Eom M.K."/>
            <person name="Lee J.H."/>
            <person name="Park S.-H."/>
            <person name="Kang S.W."/>
            <person name="Park J.-E."/>
            <person name="Oh B.S."/>
            <person name="Yu S.Y."/>
            <person name="Choi S.-H."/>
            <person name="Lee D.H."/>
            <person name="Yoon H."/>
            <person name="Kim B.-Y."/>
            <person name="Lee J.H."/>
            <person name="Lee J.-S."/>
        </authorList>
    </citation>
    <scope>NUCLEOTIDE SEQUENCE [LARGE SCALE GENOMIC DNA]</scope>
    <source>
        <strain evidence="2 3">KGMB04484</strain>
    </source>
</reference>
<dbReference type="Pfam" id="PF00078">
    <property type="entry name" value="RVT_1"/>
    <property type="match status" value="1"/>
</dbReference>
<evidence type="ECO:0000313" key="3">
    <source>
        <dbReference type="Proteomes" id="UP000293345"/>
    </source>
</evidence>
<dbReference type="EMBL" id="SDPW01000001">
    <property type="protein sequence ID" value="RXZ54876.1"/>
    <property type="molecule type" value="Genomic_DNA"/>
</dbReference>
<dbReference type="PROSITE" id="PS50878">
    <property type="entry name" value="RT_POL"/>
    <property type="match status" value="1"/>
</dbReference>
<feature type="domain" description="Reverse transcriptase" evidence="1">
    <location>
        <begin position="129"/>
        <end position="372"/>
    </location>
</feature>
<dbReference type="InterPro" id="IPR000477">
    <property type="entry name" value="RT_dom"/>
</dbReference>
<keyword evidence="3" id="KW-1185">Reference proteome</keyword>
<dbReference type="Proteomes" id="UP000293345">
    <property type="component" value="Unassembled WGS sequence"/>
</dbReference>
<proteinExistence type="predicted"/>
<dbReference type="InterPro" id="IPR043502">
    <property type="entry name" value="DNA/RNA_pol_sf"/>
</dbReference>
<accession>A0A4Q2K0U8</accession>
<protein>
    <recommendedName>
        <fullName evidence="1">Reverse transcriptase domain-containing protein</fullName>
    </recommendedName>
</protein>
<organism evidence="2 3">
    <name type="scientific">Senegalimassilia faecalis</name>
    <dbReference type="NCBI Taxonomy" id="2509433"/>
    <lineage>
        <taxon>Bacteria</taxon>
        <taxon>Bacillati</taxon>
        <taxon>Actinomycetota</taxon>
        <taxon>Coriobacteriia</taxon>
        <taxon>Coriobacteriales</taxon>
        <taxon>Coriobacteriaceae</taxon>
        <taxon>Senegalimassilia</taxon>
    </lineage>
</organism>
<gene>
    <name evidence="2" type="ORF">ET524_10575</name>
</gene>
<evidence type="ECO:0000313" key="2">
    <source>
        <dbReference type="EMBL" id="RXZ54876.1"/>
    </source>
</evidence>
<comment type="caution">
    <text evidence="2">The sequence shown here is derived from an EMBL/GenBank/DDBJ whole genome shotgun (WGS) entry which is preliminary data.</text>
</comment>
<name>A0A4Q2K0U8_9ACTN</name>
<sequence length="456" mass="52706">MAFPRQLEEQGQCWPLVRQRQQRHRQRQVEHRLAPTWVIISTTSYLFLFPPRLPAAAGGERASLAQRSEISLKTSGLVTETRPLARHPESYKVKKLKSYCKGLRVDEALVISAYESWLDSKAGKKNAWRVRQEHGSASALIQEIVREVETRSLTFRPIKRYRHREPTNGKLRIIGVESVKQQVCDYVAVAAMSRLLDAKVGFWQVSSVPGKGQLMAAHAVRRWSQEGGYYVHMDVRKCYPSIKADVVMMLLRRYVRSPDVLYIAESLLATYGGGLEIGSYFSLRMSQLVLSFGYHEVENMRKVRRNANVPLVTHQLWYADDIYLFGRDKRDLRSAARKLQRFLLKGFGLHVKPWKISRISNEEPVDVVGYTVRRNRTTLRGSLFLRACRALRRYRRSPTLKRARRATSYGGWFRHADCVDVWRDNGFSKVFRQARAHISAAERGNHERNDMLCNAD</sequence>
<evidence type="ECO:0000259" key="1">
    <source>
        <dbReference type="PROSITE" id="PS50878"/>
    </source>
</evidence>